<name>A0A2K8MCL1_9SPHN</name>
<keyword evidence="5" id="KW-0472">Membrane</keyword>
<comment type="subcellular location">
    <subcellularLocation>
        <location evidence="1">Cell membrane</location>
        <topology evidence="1">Single-pass type II membrane protein</topology>
    </subcellularLocation>
</comment>
<evidence type="ECO:0000256" key="3">
    <source>
        <dbReference type="ARBA" id="ARBA00022692"/>
    </source>
</evidence>
<evidence type="ECO:0000256" key="6">
    <source>
        <dbReference type="ARBA" id="ARBA00023186"/>
    </source>
</evidence>
<organism evidence="9 10">
    <name type="scientific">Sphingomonas psychrotolerans</name>
    <dbReference type="NCBI Taxonomy" id="1327635"/>
    <lineage>
        <taxon>Bacteria</taxon>
        <taxon>Pseudomonadati</taxon>
        <taxon>Pseudomonadota</taxon>
        <taxon>Alphaproteobacteria</taxon>
        <taxon>Sphingomonadales</taxon>
        <taxon>Sphingomonadaceae</taxon>
        <taxon>Sphingomonas</taxon>
    </lineage>
</organism>
<dbReference type="InterPro" id="IPR027304">
    <property type="entry name" value="Trigger_fact/SurA_dom_sf"/>
</dbReference>
<sequence>MLSFFRRFTKSRFGLIAVFVFLAVIALAFAAGDITGVRATGGGSGGQVVAKVGDRKITDVEVRQRIDLFLRNLQRDGQNVTMEQFLAQGGLELALDEIINSAAMVEFAEGSDMQVSKKLIDGEIASNPAFLGVDGKFNQKQFEELLGQNRISPATFREGMTNERYSNWFINRATLGNQMPEGVLLPYASLALERRAGIVGLVSTIAMDPGPDPDDKTLTAWYNNKRARYMVPERRIVRYATVKPDALRAGAAATEAEIVDAYKKAGQRFAATEKRTVELVTALDQNTAGQIAAKAKAGSLAAAATATGLEARTLTALEKAAVATQVSQAFADAAFGASPNALVGPVKMGPNWLVYRVTKVEPIGAKTLDQARAELSTEISARKLTQTLANLRQSIEDGIADSKNFDEAVADAKLTAERTPALTAAGANPEDANFKPDPAIVAVMRAGFGFEQAGDEPQIAPLGPDGSFALIGLERVVAAAPRPLAQIRERVVKDYLVEQALTKARAVATAMIAKLEKGVPMQQALAEAGVTKGPPPKSFDFKRSEVLGPNMAPYLQMAFSMAPKKAKLVEGANREGYYVVYLDKVEEHSAAGDPAAIQRVRGDIAPQIGPEYARQFIASIRNHLKVTRNDKAIAQLRTDLSRTGSAR</sequence>
<feature type="domain" description="PpiC" evidence="8">
    <location>
        <begin position="254"/>
        <end position="372"/>
    </location>
</feature>
<keyword evidence="2" id="KW-1003">Cell membrane</keyword>
<dbReference type="EMBL" id="CP024923">
    <property type="protein sequence ID" value="ATY31628.1"/>
    <property type="molecule type" value="Genomic_DNA"/>
</dbReference>
<evidence type="ECO:0000259" key="8">
    <source>
        <dbReference type="Pfam" id="PF13145"/>
    </source>
</evidence>
<dbReference type="GO" id="GO:0005886">
    <property type="term" value="C:plasma membrane"/>
    <property type="evidence" value="ECO:0007669"/>
    <property type="project" value="UniProtKB-SubCell"/>
</dbReference>
<evidence type="ECO:0000256" key="1">
    <source>
        <dbReference type="ARBA" id="ARBA00004401"/>
    </source>
</evidence>
<keyword evidence="10" id="KW-1185">Reference proteome</keyword>
<protein>
    <submittedName>
        <fullName evidence="9">Peptidylprolyl isomerase</fullName>
    </submittedName>
</protein>
<dbReference type="OrthoDB" id="9768393at2"/>
<gene>
    <name evidence="9" type="ORF">CVN68_06300</name>
</gene>
<dbReference type="GO" id="GO:0003755">
    <property type="term" value="F:peptidyl-prolyl cis-trans isomerase activity"/>
    <property type="evidence" value="ECO:0007669"/>
    <property type="project" value="InterPro"/>
</dbReference>
<dbReference type="PANTHER" id="PTHR47529">
    <property type="entry name" value="PEPTIDYL-PROLYL CIS-TRANS ISOMERASE D"/>
    <property type="match status" value="1"/>
</dbReference>
<proteinExistence type="inferred from homology"/>
<dbReference type="InterPro" id="IPR052029">
    <property type="entry name" value="PpiD_chaperone"/>
</dbReference>
<dbReference type="AlphaFoldDB" id="A0A2K8MCL1"/>
<evidence type="ECO:0000313" key="10">
    <source>
        <dbReference type="Proteomes" id="UP000229081"/>
    </source>
</evidence>
<evidence type="ECO:0000256" key="2">
    <source>
        <dbReference type="ARBA" id="ARBA00022475"/>
    </source>
</evidence>
<keyword evidence="6" id="KW-0143">Chaperone</keyword>
<dbReference type="Pfam" id="PF13624">
    <property type="entry name" value="SurA_N_3"/>
    <property type="match status" value="1"/>
</dbReference>
<dbReference type="Pfam" id="PF13145">
    <property type="entry name" value="Rotamase_2"/>
    <property type="match status" value="1"/>
</dbReference>
<evidence type="ECO:0000313" key="9">
    <source>
        <dbReference type="EMBL" id="ATY31628.1"/>
    </source>
</evidence>
<dbReference type="PANTHER" id="PTHR47529:SF1">
    <property type="entry name" value="PERIPLASMIC CHAPERONE PPID"/>
    <property type="match status" value="1"/>
</dbReference>
<evidence type="ECO:0000256" key="7">
    <source>
        <dbReference type="ARBA" id="ARBA00038408"/>
    </source>
</evidence>
<evidence type="ECO:0000256" key="4">
    <source>
        <dbReference type="ARBA" id="ARBA00022989"/>
    </source>
</evidence>
<dbReference type="KEGG" id="sphc:CVN68_06300"/>
<accession>A0A2K8MCL1</accession>
<keyword evidence="3" id="KW-0812">Transmembrane</keyword>
<keyword evidence="4" id="KW-1133">Transmembrane helix</keyword>
<dbReference type="Proteomes" id="UP000229081">
    <property type="component" value="Chromosome"/>
</dbReference>
<comment type="similarity">
    <text evidence="7">Belongs to the PpiD chaperone family.</text>
</comment>
<dbReference type="Gene3D" id="1.10.4030.10">
    <property type="entry name" value="Porin chaperone SurA, peptide-binding domain"/>
    <property type="match status" value="1"/>
</dbReference>
<reference evidence="9 10" key="1">
    <citation type="submission" date="2017-11" db="EMBL/GenBank/DDBJ databases">
        <title>Complete genome sequence of Sphingomonas sp. Strain Cra20, a psychrotolerant potential plant growth promoting rhizobacteria.</title>
        <authorList>
            <person name="Luo Y."/>
        </authorList>
    </citation>
    <scope>NUCLEOTIDE SEQUENCE [LARGE SCALE GENOMIC DNA]</scope>
    <source>
        <strain evidence="9 10">Cra20</strain>
    </source>
</reference>
<dbReference type="SUPFAM" id="SSF109998">
    <property type="entry name" value="Triger factor/SurA peptide-binding domain-like"/>
    <property type="match status" value="1"/>
</dbReference>
<evidence type="ECO:0000256" key="5">
    <source>
        <dbReference type="ARBA" id="ARBA00023136"/>
    </source>
</evidence>
<dbReference type="InterPro" id="IPR000297">
    <property type="entry name" value="PPIase_PpiC"/>
</dbReference>
<keyword evidence="9" id="KW-0413">Isomerase</keyword>
<dbReference type="RefSeq" id="WP_100281437.1">
    <property type="nucleotide sequence ID" value="NZ_CP024923.1"/>
</dbReference>